<dbReference type="Pfam" id="PF19315">
    <property type="entry name" value="MC_hydratase"/>
    <property type="match status" value="1"/>
</dbReference>
<dbReference type="InterPro" id="IPR002539">
    <property type="entry name" value="MaoC-like_dom"/>
</dbReference>
<dbReference type="CDD" id="cd03451">
    <property type="entry name" value="FkbR2"/>
    <property type="match status" value="1"/>
</dbReference>
<evidence type="ECO:0000313" key="2">
    <source>
        <dbReference type="EMBL" id="NYE82708.1"/>
    </source>
</evidence>
<feature type="domain" description="MaoC-like" evidence="1">
    <location>
        <begin position="26"/>
        <end position="127"/>
    </location>
</feature>
<keyword evidence="3" id="KW-1185">Reference proteome</keyword>
<dbReference type="Proteomes" id="UP000542125">
    <property type="component" value="Unassembled WGS sequence"/>
</dbReference>
<gene>
    <name evidence="2" type="ORF">FHW18_001979</name>
</gene>
<dbReference type="EMBL" id="JACBYR010000001">
    <property type="protein sequence ID" value="NYE82708.1"/>
    <property type="molecule type" value="Genomic_DNA"/>
</dbReference>
<dbReference type="Pfam" id="PF01575">
    <property type="entry name" value="MaoC_dehydratas"/>
    <property type="match status" value="1"/>
</dbReference>
<proteinExistence type="predicted"/>
<dbReference type="Gene3D" id="3.10.129.10">
    <property type="entry name" value="Hotdog Thioesterase"/>
    <property type="match status" value="2"/>
</dbReference>
<name>A0A7Y9LN15_9BURK</name>
<protein>
    <submittedName>
        <fullName evidence="2">Itaconyl-CoA hydratase</fullName>
        <ecNumber evidence="2">4.2.1.56</ecNumber>
    </submittedName>
</protein>
<dbReference type="GO" id="GO:0050011">
    <property type="term" value="F:itaconyl-CoA hydratase activity"/>
    <property type="evidence" value="ECO:0007669"/>
    <property type="project" value="UniProtKB-EC"/>
</dbReference>
<dbReference type="InterPro" id="IPR048274">
    <property type="entry name" value="MC_hydratase"/>
</dbReference>
<keyword evidence="2" id="KW-0456">Lyase</keyword>
<sequence length="348" mass="39118">MHTSYYRVDDHTYFERFGLGYDHLSVGQKFIHRPGITFSQQDNVNEALDSVNSAMVHFDQCFAEHTSWRKNIMVSTLTLQRLIGMTTKTFGRRRRIVAMSSIALTKAMFAGDTLYVESEVVGVEDIDGDLGRVVLRTEGFNQHGEKVATLDYTIELWRSAAGPDREQCPDRPALESRFASHLQRPDGAWLEQVGIFFEDLRVGETFIHSPRRTILAEEAVLHALRSLDWNPQTHDAEYARSAGLAGPVVIQTWGIGIAVALSTRTFGRVTVNLGWSDVKFGVDLMAGDTIEARSTVLDTRLSKSRPDEGVVTVLTEVHNQRGEFVNSYQRVLMVYRRSAPNPYGDAGY</sequence>
<dbReference type="PANTHER" id="PTHR43664">
    <property type="entry name" value="MONOAMINE OXIDASE-RELATED"/>
    <property type="match status" value="1"/>
</dbReference>
<dbReference type="SUPFAM" id="SSF54637">
    <property type="entry name" value="Thioesterase/thiol ester dehydrase-isomerase"/>
    <property type="match status" value="2"/>
</dbReference>
<dbReference type="AlphaFoldDB" id="A0A7Y9LN15"/>
<evidence type="ECO:0000259" key="1">
    <source>
        <dbReference type="Pfam" id="PF01575"/>
    </source>
</evidence>
<evidence type="ECO:0000313" key="3">
    <source>
        <dbReference type="Proteomes" id="UP000542125"/>
    </source>
</evidence>
<dbReference type="PANTHER" id="PTHR43664:SF1">
    <property type="entry name" value="BETA-METHYLMALYL-COA DEHYDRATASE"/>
    <property type="match status" value="1"/>
</dbReference>
<reference evidence="2 3" key="1">
    <citation type="submission" date="2020-07" db="EMBL/GenBank/DDBJ databases">
        <title>Genomic Encyclopedia of Type Strains, Phase IV (KMG-V): Genome sequencing to study the core and pangenomes of soil and plant-associated prokaryotes.</title>
        <authorList>
            <person name="Whitman W."/>
        </authorList>
    </citation>
    <scope>NUCLEOTIDE SEQUENCE [LARGE SCALE GENOMIC DNA]</scope>
    <source>
        <strain evidence="2 3">SAS40</strain>
    </source>
</reference>
<dbReference type="InterPro" id="IPR052342">
    <property type="entry name" value="MCH/BMMD"/>
</dbReference>
<dbReference type="RefSeq" id="WP_179585812.1">
    <property type="nucleotide sequence ID" value="NZ_JACBYR010000001.1"/>
</dbReference>
<comment type="caution">
    <text evidence="2">The sequence shown here is derived from an EMBL/GenBank/DDBJ whole genome shotgun (WGS) entry which is preliminary data.</text>
</comment>
<dbReference type="InterPro" id="IPR029069">
    <property type="entry name" value="HotDog_dom_sf"/>
</dbReference>
<dbReference type="EC" id="4.2.1.56" evidence="2"/>
<accession>A0A7Y9LN15</accession>
<organism evidence="2 3">
    <name type="scientific">Pigmentiphaga litoralis</name>
    <dbReference type="NCBI Taxonomy" id="516702"/>
    <lineage>
        <taxon>Bacteria</taxon>
        <taxon>Pseudomonadati</taxon>
        <taxon>Pseudomonadota</taxon>
        <taxon>Betaproteobacteria</taxon>
        <taxon>Burkholderiales</taxon>
        <taxon>Alcaligenaceae</taxon>
        <taxon>Pigmentiphaga</taxon>
    </lineage>
</organism>